<dbReference type="PANTHER" id="PTHR35333:SF3">
    <property type="entry name" value="BETA-LACTAMASE-TYPE TRANSPEPTIDASE FOLD CONTAINING PROTEIN"/>
    <property type="match status" value="1"/>
</dbReference>
<gene>
    <name evidence="8" type="primary">bla</name>
    <name evidence="8" type="ORF">JR347_06270</name>
</gene>
<sequence length="312" mass="35462">MQLNHGRSIKIKRVKKIYFSLLILFTFFVQGNSQTIETLRQDIVRIINVKNALVGVVINGIDIKDSLSINGKGHFPMQSVFKLPIALTVLNEIDKGNLSHNQKIEITKNELLPGLWSPIRTKYPEGVTLSVSKIIEYTVALSDNVGCDVLLKLLGGPHVVTNYFSSLGFNDFSVKINEETMQNNWELQFLNWTTPKEANKILITFYENKKGLLSKRNYDFIWNILKETKTGKYRLRGQLPEKTIVAHKTGWSGKNKESGITAAVNDIGIIFLPDGKYYIISIFITESLEELETNEKIIADISKSAWDYFNTQ</sequence>
<dbReference type="NCBIfam" id="NF033103">
    <property type="entry name" value="bla_class_A"/>
    <property type="match status" value="1"/>
</dbReference>
<comment type="similarity">
    <text evidence="2 6">Belongs to the class-A beta-lactamase family.</text>
</comment>
<accession>A0A974WJH4</accession>
<dbReference type="EC" id="3.5.2.6" evidence="3 6"/>
<name>A0A974WJH4_9BACT</name>
<dbReference type="AlphaFoldDB" id="A0A974WJH4"/>
<dbReference type="KEGG" id="fuv:JR347_06270"/>
<dbReference type="PROSITE" id="PS00146">
    <property type="entry name" value="BETA_LACTAMASE_A"/>
    <property type="match status" value="1"/>
</dbReference>
<proteinExistence type="inferred from homology"/>
<dbReference type="InterPro" id="IPR045155">
    <property type="entry name" value="Beta-lactam_cat"/>
</dbReference>
<dbReference type="PANTHER" id="PTHR35333">
    <property type="entry name" value="BETA-LACTAMASE"/>
    <property type="match status" value="1"/>
</dbReference>
<dbReference type="InterPro" id="IPR023650">
    <property type="entry name" value="Beta-lactam_class-A_AS"/>
</dbReference>
<keyword evidence="4 6" id="KW-0378">Hydrolase</keyword>
<evidence type="ECO:0000259" key="7">
    <source>
        <dbReference type="Pfam" id="PF13354"/>
    </source>
</evidence>
<evidence type="ECO:0000256" key="6">
    <source>
        <dbReference type="RuleBase" id="RU361140"/>
    </source>
</evidence>
<comment type="catalytic activity">
    <reaction evidence="1 6">
        <text>a beta-lactam + H2O = a substituted beta-amino acid</text>
        <dbReference type="Rhea" id="RHEA:20401"/>
        <dbReference type="ChEBI" id="CHEBI:15377"/>
        <dbReference type="ChEBI" id="CHEBI:35627"/>
        <dbReference type="ChEBI" id="CHEBI:140347"/>
        <dbReference type="EC" id="3.5.2.6"/>
    </reaction>
</comment>
<dbReference type="GO" id="GO:0046677">
    <property type="term" value="P:response to antibiotic"/>
    <property type="evidence" value="ECO:0007669"/>
    <property type="project" value="UniProtKB-UniRule"/>
</dbReference>
<organism evidence="8 9">
    <name type="scientific">Fulvivirga lutea</name>
    <dbReference type="NCBI Taxonomy" id="2810512"/>
    <lineage>
        <taxon>Bacteria</taxon>
        <taxon>Pseudomonadati</taxon>
        <taxon>Bacteroidota</taxon>
        <taxon>Cytophagia</taxon>
        <taxon>Cytophagales</taxon>
        <taxon>Fulvivirgaceae</taxon>
        <taxon>Fulvivirga</taxon>
    </lineage>
</organism>
<dbReference type="GO" id="GO:0008800">
    <property type="term" value="F:beta-lactamase activity"/>
    <property type="evidence" value="ECO:0007669"/>
    <property type="project" value="UniProtKB-UniRule"/>
</dbReference>
<dbReference type="Proteomes" id="UP000662783">
    <property type="component" value="Chromosome"/>
</dbReference>
<dbReference type="GO" id="GO:0030655">
    <property type="term" value="P:beta-lactam antibiotic catabolic process"/>
    <property type="evidence" value="ECO:0007669"/>
    <property type="project" value="InterPro"/>
</dbReference>
<evidence type="ECO:0000256" key="1">
    <source>
        <dbReference type="ARBA" id="ARBA00001526"/>
    </source>
</evidence>
<evidence type="ECO:0000256" key="3">
    <source>
        <dbReference type="ARBA" id="ARBA00012865"/>
    </source>
</evidence>
<evidence type="ECO:0000313" key="9">
    <source>
        <dbReference type="Proteomes" id="UP000662783"/>
    </source>
</evidence>
<keyword evidence="5 6" id="KW-0046">Antibiotic resistance</keyword>
<dbReference type="NCBIfam" id="NF012099">
    <property type="entry name" value="SubclassA2"/>
    <property type="match status" value="1"/>
</dbReference>
<dbReference type="EMBL" id="CP070608">
    <property type="protein sequence ID" value="QSE99345.1"/>
    <property type="molecule type" value="Genomic_DNA"/>
</dbReference>
<evidence type="ECO:0000256" key="5">
    <source>
        <dbReference type="ARBA" id="ARBA00023251"/>
    </source>
</evidence>
<evidence type="ECO:0000256" key="4">
    <source>
        <dbReference type="ARBA" id="ARBA00022801"/>
    </source>
</evidence>
<feature type="domain" description="Beta-lactamase class A catalytic" evidence="7">
    <location>
        <begin position="56"/>
        <end position="283"/>
    </location>
</feature>
<evidence type="ECO:0000256" key="2">
    <source>
        <dbReference type="ARBA" id="ARBA00009009"/>
    </source>
</evidence>
<reference evidence="8" key="1">
    <citation type="submission" date="2021-02" db="EMBL/GenBank/DDBJ databases">
        <title>Fulvivirga sp. S481 isolated from sea water.</title>
        <authorList>
            <person name="Bae S.S."/>
            <person name="Baek K."/>
        </authorList>
    </citation>
    <scope>NUCLEOTIDE SEQUENCE</scope>
    <source>
        <strain evidence="8">S481</strain>
    </source>
</reference>
<dbReference type="Pfam" id="PF13354">
    <property type="entry name" value="Beta-lactamase2"/>
    <property type="match status" value="1"/>
</dbReference>
<protein>
    <recommendedName>
        <fullName evidence="3 6">Beta-lactamase</fullName>
        <ecNumber evidence="3 6">3.5.2.6</ecNumber>
    </recommendedName>
</protein>
<dbReference type="SUPFAM" id="SSF56601">
    <property type="entry name" value="beta-lactamase/transpeptidase-like"/>
    <property type="match status" value="1"/>
</dbReference>
<dbReference type="PRINTS" id="PR00118">
    <property type="entry name" value="BLACTAMASEA"/>
</dbReference>
<dbReference type="Gene3D" id="3.40.710.10">
    <property type="entry name" value="DD-peptidase/beta-lactamase superfamily"/>
    <property type="match status" value="1"/>
</dbReference>
<keyword evidence="9" id="KW-1185">Reference proteome</keyword>
<evidence type="ECO:0000313" key="8">
    <source>
        <dbReference type="EMBL" id="QSE99345.1"/>
    </source>
</evidence>
<dbReference type="InterPro" id="IPR012338">
    <property type="entry name" value="Beta-lactam/transpept-like"/>
</dbReference>
<dbReference type="InterPro" id="IPR000871">
    <property type="entry name" value="Beta-lactam_class-A"/>
</dbReference>